<keyword evidence="3" id="KW-1185">Reference proteome</keyword>
<dbReference type="EMBL" id="CAXAMM010042618">
    <property type="protein sequence ID" value="CAK9105780.1"/>
    <property type="molecule type" value="Genomic_DNA"/>
</dbReference>
<proteinExistence type="predicted"/>
<accession>A0ABP0S0A6</accession>
<name>A0ABP0S0A6_9DINO</name>
<dbReference type="Proteomes" id="UP001642464">
    <property type="component" value="Unassembled WGS sequence"/>
</dbReference>
<comment type="caution">
    <text evidence="2">The sequence shown here is derived from an EMBL/GenBank/DDBJ whole genome shotgun (WGS) entry which is preliminary data.</text>
</comment>
<evidence type="ECO:0000313" key="3">
    <source>
        <dbReference type="Proteomes" id="UP001642464"/>
    </source>
</evidence>
<evidence type="ECO:0000313" key="1">
    <source>
        <dbReference type="EMBL" id="CAK9105682.1"/>
    </source>
</evidence>
<dbReference type="EMBL" id="CAXAMM010042596">
    <property type="protein sequence ID" value="CAK9105682.1"/>
    <property type="molecule type" value="Genomic_DNA"/>
</dbReference>
<protein>
    <submittedName>
        <fullName evidence="2">Random slug protein 5</fullName>
    </submittedName>
</protein>
<sequence length="176" mass="20194">MKWARGATKGLLQEVLRLWHKQYVGRKRQAYLMSSYLVKWEMEAEVGLLHTCHVAWKKLADASVRKRMREHGKENVKLALEKFLRGNARGLAHEVLEQWFKISVLRRQRVDMVKKSLVAWEQETGVGIVKTCTAAWKRLVDARANDRLRQNGKEAVKLALQKCALCQKGGGGDEEA</sequence>
<gene>
    <name evidence="1" type="ORF">SCF082_LOCUS49248</name>
    <name evidence="2" type="ORF">SCF082_LOCUS49301</name>
</gene>
<organism evidence="2 3">
    <name type="scientific">Durusdinium trenchii</name>
    <dbReference type="NCBI Taxonomy" id="1381693"/>
    <lineage>
        <taxon>Eukaryota</taxon>
        <taxon>Sar</taxon>
        <taxon>Alveolata</taxon>
        <taxon>Dinophyceae</taxon>
        <taxon>Suessiales</taxon>
        <taxon>Symbiodiniaceae</taxon>
        <taxon>Durusdinium</taxon>
    </lineage>
</organism>
<reference evidence="2 3" key="1">
    <citation type="submission" date="2024-02" db="EMBL/GenBank/DDBJ databases">
        <authorList>
            <person name="Chen Y."/>
            <person name="Shah S."/>
            <person name="Dougan E. K."/>
            <person name="Thang M."/>
            <person name="Chan C."/>
        </authorList>
    </citation>
    <scope>NUCLEOTIDE SEQUENCE [LARGE SCALE GENOMIC DNA]</scope>
</reference>
<evidence type="ECO:0000313" key="2">
    <source>
        <dbReference type="EMBL" id="CAK9105780.1"/>
    </source>
</evidence>